<gene>
    <name evidence="1" type="ORF">TBRA_LOCUS14800</name>
</gene>
<dbReference type="InterPro" id="IPR005312">
    <property type="entry name" value="DUF1759"/>
</dbReference>
<dbReference type="PANTHER" id="PTHR47331">
    <property type="entry name" value="PHD-TYPE DOMAIN-CONTAINING PROTEIN"/>
    <property type="match status" value="1"/>
</dbReference>
<dbReference type="EMBL" id="CADCXV010001283">
    <property type="protein sequence ID" value="CAB0043212.1"/>
    <property type="molecule type" value="Genomic_DNA"/>
</dbReference>
<evidence type="ECO:0000313" key="2">
    <source>
        <dbReference type="Proteomes" id="UP000479190"/>
    </source>
</evidence>
<sequence length="339" mass="38108">MGLFQDHLLRVQREAARSAVQPGVSGLMQDMESNRAKLPTIVIADFSGDIEDWVRFRDTFKEMVIERPNLPNIYKMNYLRSYVKGEAAELLQEVPSGGEHFADAWQVLKGHYDNTRLLTNKLLDRLISLPSMSSDCASELMRVLNGVRNLLRALKALGSPVDHWGNLSVFLTLRKLTLRCRSKWEDTVKQRADPTAPDSFDDLCLQLADPDFTKLGRIDLLLGTQIHARVVQEGLRVGNESMPIATNSRLGPILSGNINDSDTGGSIVYLQTEGHLDDLLRSFWEVEEPPHAPLLSAEDKMCEEHYVNTTVRLPDGRYQVRLPTEAQCPNRLGKLSTDS</sequence>
<dbReference type="AlphaFoldDB" id="A0A6H5J1K2"/>
<proteinExistence type="predicted"/>
<protein>
    <submittedName>
        <fullName evidence="1">Uncharacterized protein</fullName>
    </submittedName>
</protein>
<reference evidence="1 2" key="1">
    <citation type="submission" date="2020-02" db="EMBL/GenBank/DDBJ databases">
        <authorList>
            <person name="Ferguson B K."/>
        </authorList>
    </citation>
    <scope>NUCLEOTIDE SEQUENCE [LARGE SCALE GENOMIC DNA]</scope>
</reference>
<keyword evidence="2" id="KW-1185">Reference proteome</keyword>
<dbReference type="OrthoDB" id="5920040at2759"/>
<accession>A0A6H5J1K2</accession>
<dbReference type="Proteomes" id="UP000479190">
    <property type="component" value="Unassembled WGS sequence"/>
</dbReference>
<dbReference type="Pfam" id="PF03564">
    <property type="entry name" value="DUF1759"/>
    <property type="match status" value="1"/>
</dbReference>
<evidence type="ECO:0000313" key="1">
    <source>
        <dbReference type="EMBL" id="CAB0043212.1"/>
    </source>
</evidence>
<organism evidence="1 2">
    <name type="scientific">Trichogramma brassicae</name>
    <dbReference type="NCBI Taxonomy" id="86971"/>
    <lineage>
        <taxon>Eukaryota</taxon>
        <taxon>Metazoa</taxon>
        <taxon>Ecdysozoa</taxon>
        <taxon>Arthropoda</taxon>
        <taxon>Hexapoda</taxon>
        <taxon>Insecta</taxon>
        <taxon>Pterygota</taxon>
        <taxon>Neoptera</taxon>
        <taxon>Endopterygota</taxon>
        <taxon>Hymenoptera</taxon>
        <taxon>Apocrita</taxon>
        <taxon>Proctotrupomorpha</taxon>
        <taxon>Chalcidoidea</taxon>
        <taxon>Trichogrammatidae</taxon>
        <taxon>Trichogramma</taxon>
    </lineage>
</organism>
<name>A0A6H5J1K2_9HYME</name>